<feature type="compositionally biased region" description="Acidic residues" evidence="1">
    <location>
        <begin position="54"/>
        <end position="83"/>
    </location>
</feature>
<organism evidence="2 3">
    <name type="scientific">Fusarium pseudograminearum (strain CS3096)</name>
    <name type="common">Wheat and barley crown-rot fungus</name>
    <dbReference type="NCBI Taxonomy" id="1028729"/>
    <lineage>
        <taxon>Eukaryota</taxon>
        <taxon>Fungi</taxon>
        <taxon>Dikarya</taxon>
        <taxon>Ascomycota</taxon>
        <taxon>Pezizomycotina</taxon>
        <taxon>Sordariomycetes</taxon>
        <taxon>Hypocreomycetidae</taxon>
        <taxon>Hypocreales</taxon>
        <taxon>Nectriaceae</taxon>
        <taxon>Fusarium</taxon>
    </lineage>
</organism>
<evidence type="ECO:0000313" key="2">
    <source>
        <dbReference type="EMBL" id="EKJ69447.1"/>
    </source>
</evidence>
<sequence length="134" mass="14779">MRDTPSSVNESNTDSSDDSDDSEEEEEEDETMRDTLSLAYNPPNDNGDNRPLSSDDDQEDGVALSDDDQEDGIALSDDEEEEGILSSDNGQDKNEEAKADDFRPQLGAMYFALTSSPREPRYTFPFPNNPEAGS</sequence>
<gene>
    <name evidence="2" type="ORF">FPSE_10380</name>
</gene>
<proteinExistence type="predicted"/>
<feature type="compositionally biased region" description="Basic and acidic residues" evidence="1">
    <location>
        <begin position="90"/>
        <end position="103"/>
    </location>
</feature>
<dbReference type="EMBL" id="AFNW01000342">
    <property type="protein sequence ID" value="EKJ69447.1"/>
    <property type="molecule type" value="Genomic_DNA"/>
</dbReference>
<feature type="region of interest" description="Disordered" evidence="1">
    <location>
        <begin position="1"/>
        <end position="103"/>
    </location>
</feature>
<dbReference type="KEGG" id="fpu:FPSE_10380"/>
<evidence type="ECO:0000256" key="1">
    <source>
        <dbReference type="SAM" id="MobiDB-lite"/>
    </source>
</evidence>
<dbReference type="GeneID" id="20368997"/>
<dbReference type="HOGENOM" id="CLU_1896334_0_0_1"/>
<dbReference type="Proteomes" id="UP000007978">
    <property type="component" value="Chromosome 1"/>
</dbReference>
<protein>
    <submittedName>
        <fullName evidence="2">Uncharacterized protein</fullName>
    </submittedName>
</protein>
<feature type="compositionally biased region" description="Acidic residues" evidence="1">
    <location>
        <begin position="15"/>
        <end position="31"/>
    </location>
</feature>
<evidence type="ECO:0000313" key="3">
    <source>
        <dbReference type="Proteomes" id="UP000007978"/>
    </source>
</evidence>
<dbReference type="RefSeq" id="XP_009261772.1">
    <property type="nucleotide sequence ID" value="XM_009263497.1"/>
</dbReference>
<keyword evidence="3" id="KW-1185">Reference proteome</keyword>
<feature type="compositionally biased region" description="Low complexity" evidence="1">
    <location>
        <begin position="1"/>
        <end position="14"/>
    </location>
</feature>
<reference evidence="2 3" key="1">
    <citation type="journal article" date="2012" name="PLoS Pathog.">
        <title>Comparative pathogenomics reveals horizontally acquired novel virulence genes in fungi infecting cereal hosts.</title>
        <authorList>
            <person name="Gardiner D.M."/>
            <person name="McDonald M.C."/>
            <person name="Covarelli L."/>
            <person name="Solomon P.S."/>
            <person name="Rusu A.G."/>
            <person name="Marshall M."/>
            <person name="Kazan K."/>
            <person name="Chakraborty S."/>
            <person name="McDonald B.A."/>
            <person name="Manners J.M."/>
        </authorList>
    </citation>
    <scope>NUCLEOTIDE SEQUENCE [LARGE SCALE GENOMIC DNA]</scope>
    <source>
        <strain evidence="2 3">CS3096</strain>
    </source>
</reference>
<accession>K3V7H6</accession>
<comment type="caution">
    <text evidence="2">The sequence shown here is derived from an EMBL/GenBank/DDBJ whole genome shotgun (WGS) entry which is preliminary data.</text>
</comment>
<dbReference type="AlphaFoldDB" id="K3V7H6"/>
<name>K3V7H6_FUSPC</name>